<evidence type="ECO:0000313" key="2">
    <source>
        <dbReference type="Proteomes" id="UP000028761"/>
    </source>
</evidence>
<dbReference type="AlphaFoldDB" id="A0A8I5NFQ9"/>
<reference evidence="1" key="2">
    <citation type="submission" date="2025-08" db="UniProtKB">
        <authorList>
            <consortium name="Ensembl"/>
        </authorList>
    </citation>
    <scope>IDENTIFICATION</scope>
</reference>
<keyword evidence="2" id="KW-1185">Reference proteome</keyword>
<dbReference type="PANTHER" id="PTHR46254">
    <property type="entry name" value="PROTEIN GVQW1-RELATED"/>
    <property type="match status" value="1"/>
</dbReference>
<organism evidence="1 2">
    <name type="scientific">Papio anubis</name>
    <name type="common">Olive baboon</name>
    <dbReference type="NCBI Taxonomy" id="9555"/>
    <lineage>
        <taxon>Eukaryota</taxon>
        <taxon>Metazoa</taxon>
        <taxon>Chordata</taxon>
        <taxon>Craniata</taxon>
        <taxon>Vertebrata</taxon>
        <taxon>Euteleostomi</taxon>
        <taxon>Mammalia</taxon>
        <taxon>Eutheria</taxon>
        <taxon>Euarchontoglires</taxon>
        <taxon>Primates</taxon>
        <taxon>Haplorrhini</taxon>
        <taxon>Catarrhini</taxon>
        <taxon>Cercopithecidae</taxon>
        <taxon>Cercopithecinae</taxon>
        <taxon>Papio</taxon>
    </lineage>
</organism>
<protein>
    <submittedName>
        <fullName evidence="1">Uncharacterized protein</fullName>
    </submittedName>
</protein>
<dbReference type="Proteomes" id="UP000028761">
    <property type="component" value="Chromosome 1"/>
</dbReference>
<proteinExistence type="predicted"/>
<dbReference type="GeneTree" id="ENSGT00940000161627"/>
<reference evidence="1 2" key="1">
    <citation type="submission" date="2012-03" db="EMBL/GenBank/DDBJ databases">
        <title>Whole Genome Assembly of Papio anubis.</title>
        <authorList>
            <person name="Liu Y.L."/>
            <person name="Abraham K.A."/>
            <person name="Akbar H.A."/>
            <person name="Ali S.A."/>
            <person name="Anosike U.A."/>
            <person name="Aqrawi P.A."/>
            <person name="Arias F.A."/>
            <person name="Attaway T.A."/>
            <person name="Awwad R.A."/>
            <person name="Babu C.B."/>
            <person name="Bandaranaike D.B."/>
            <person name="Battles P.B."/>
            <person name="Bell A.B."/>
            <person name="Beltran B.B."/>
            <person name="Berhane-Mersha D.B."/>
            <person name="Bess C.B."/>
            <person name="Bickham C.B."/>
            <person name="Bolden T.B."/>
            <person name="Carter K.C."/>
            <person name="Chau D.C."/>
            <person name="Chavez A.C."/>
            <person name="Clerc-Blankenburg K.C."/>
            <person name="Coyle M.C."/>
            <person name="Dao M.D."/>
            <person name="Davila M.L.D."/>
            <person name="Davy-Carroll L.D."/>
            <person name="Denson S.D."/>
            <person name="Dinh H.D."/>
            <person name="Fernandez S.F."/>
            <person name="Fernando P.F."/>
            <person name="Forbes L.F."/>
            <person name="Francis C.F."/>
            <person name="Francisco L.F."/>
            <person name="Fu Q.F."/>
            <person name="Garcia-Iii R.G."/>
            <person name="Garrett T.G."/>
            <person name="Gross S.G."/>
            <person name="Gubbala S.G."/>
            <person name="Hirani K.H."/>
            <person name="Hogues M.H."/>
            <person name="Hollins B.H."/>
            <person name="Jackson L.J."/>
            <person name="Javaid M.J."/>
            <person name="Jhangiani S.J."/>
            <person name="Johnson A.J."/>
            <person name="Johnson B.J."/>
            <person name="Jones J.J."/>
            <person name="Joshi V.J."/>
            <person name="Kalu J.K."/>
            <person name="Khan N.K."/>
            <person name="Korchina V.K."/>
            <person name="Kovar C.K."/>
            <person name="Lago L.L."/>
            <person name="Lara F.L."/>
            <person name="Le T.-K.L."/>
            <person name="Lee S.L."/>
            <person name="Legall-Iii F.L."/>
            <person name="Lemon S.L."/>
            <person name="Liu J.L."/>
            <person name="Liu Y.-S.L."/>
            <person name="Liyanage D.L."/>
            <person name="Lopez J.L."/>
            <person name="Lorensuhewa L.L."/>
            <person name="Mata R.M."/>
            <person name="Mathew T.M."/>
            <person name="Mercado C.M."/>
            <person name="Mercado I.M."/>
            <person name="Morales K.M."/>
            <person name="Morgan M.M."/>
            <person name="Munidasa M.M."/>
            <person name="Ngo D.N."/>
            <person name="Nguyen L.N."/>
            <person name="Nguyen T.N."/>
            <person name="Nguyen N.N."/>
            <person name="Obregon M.O."/>
            <person name="Okwuonu G.O."/>
            <person name="Ongeri F.O."/>
            <person name="Onwere C.O."/>
            <person name="Osifeso I.O."/>
            <person name="Parra A.P."/>
            <person name="Patil S.P."/>
            <person name="Perez A.P."/>
            <person name="Perez Y.P."/>
            <person name="Pham C.P."/>
            <person name="Pu L.-L.P."/>
            <person name="Puazo M.P."/>
            <person name="Quiroz J.Q."/>
            <person name="Rouhana J.R."/>
            <person name="Ruiz M.R."/>
            <person name="Ruiz S.-J.R."/>
            <person name="Saada N.S."/>
            <person name="Santibanez J.S."/>
            <person name="Scheel M.S."/>
            <person name="Schneider B.S."/>
            <person name="Simmons D.S."/>
            <person name="Sisson I.S."/>
            <person name="Tang L.-Y.T."/>
            <person name="Thornton R.T."/>
            <person name="Tisius J.T."/>
            <person name="Toledanes G.T."/>
            <person name="Trejos Z.T."/>
            <person name="Usmani K.U."/>
            <person name="Varghese R.V."/>
            <person name="Vattathil S.V."/>
            <person name="Vee V.V."/>
            <person name="Walker D.W."/>
            <person name="Weissenberger G.W."/>
            <person name="White C.W."/>
            <person name="Williams A.W."/>
            <person name="Woodworth J.W."/>
            <person name="Wright R.W."/>
            <person name="Zhu Y.Z."/>
            <person name="Han Y.H."/>
            <person name="Newsham I.N."/>
            <person name="Nazareth L.N."/>
            <person name="Worley K.W."/>
            <person name="Muzny D.M."/>
            <person name="Rogers J.R."/>
            <person name="Gibbs R.G."/>
        </authorList>
    </citation>
    <scope>NUCLEOTIDE SEQUENCE [LARGE SCALE GENOMIC DNA]</scope>
</reference>
<evidence type="ECO:0000313" key="1">
    <source>
        <dbReference type="Ensembl" id="ENSPANP00000057472.1"/>
    </source>
</evidence>
<dbReference type="Ensembl" id="ENSPANT00000061677.1">
    <property type="protein sequence ID" value="ENSPANP00000057472.1"/>
    <property type="gene ID" value="ENSPANG00000040374.1"/>
</dbReference>
<sequence>MSYDRLCTNPLVMSSHSVHKRSGCFREYGTSSLSLFLTCSPSSLLLLPYDMPAPTLPSTMIISFLRPHQKLAPHFLYSLQKCKPGKSLFFLSFFFFFVETESGSVTQAGVQWHNLHSLQPPPPRLQQFSCLSLPSSWDYRCPPPHPANFLYF</sequence>
<reference evidence="1" key="3">
    <citation type="submission" date="2025-09" db="UniProtKB">
        <authorList>
            <consortium name="Ensembl"/>
        </authorList>
    </citation>
    <scope>IDENTIFICATION</scope>
</reference>
<accession>A0A8I5NFQ9</accession>
<name>A0A8I5NFQ9_PAPAN</name>